<gene>
    <name evidence="1" type="ORF">PY091_16970</name>
</gene>
<evidence type="ECO:0000313" key="1">
    <source>
        <dbReference type="EMBL" id="MDF0708911.1"/>
    </source>
</evidence>
<keyword evidence="2" id="KW-1185">Reference proteome</keyword>
<sequence length="141" mass="15981">MDKEKLKNTASEYMQIWSAENADLLDKCADKNIVADYTHFEKPYKGVQNYKSMLKMTYDFFPDLKITIKNLIPNEVEQIVTVEWKYDGTHTNGNLFGVESSGKKISVSGITILEIEKGLVTKEKGIVDNLNLIMQLGALDN</sequence>
<protein>
    <submittedName>
        <fullName evidence="1">Ester cyclase</fullName>
    </submittedName>
</protein>
<comment type="caution">
    <text evidence="1">The sequence shown here is derived from an EMBL/GenBank/DDBJ whole genome shotgun (WGS) entry which is preliminary data.</text>
</comment>
<dbReference type="Proteomes" id="UP001217083">
    <property type="component" value="Unassembled WGS sequence"/>
</dbReference>
<name>A0ABT5XTM7_9FLAO</name>
<reference evidence="1 2" key="1">
    <citation type="submission" date="2023-03" db="EMBL/GenBank/DDBJ databases">
        <title>Muricauda XX sp. nov. and Muricauda XXX sp. nov., two novel species isolated from Okinawa Trough.</title>
        <authorList>
            <person name="Cao W."/>
            <person name="Deng X."/>
        </authorList>
    </citation>
    <scope>NUCLEOTIDE SEQUENCE [LARGE SCALE GENOMIC DNA]</scope>
    <source>
        <strain evidence="1 2">81s02</strain>
    </source>
</reference>
<dbReference type="PANTHER" id="PTHR38436">
    <property type="entry name" value="POLYKETIDE CYCLASE SNOAL-LIKE DOMAIN"/>
    <property type="match status" value="1"/>
</dbReference>
<organism evidence="1 2">
    <name type="scientific">Flagellimonas okinawensis</name>
    <dbReference type="NCBI Taxonomy" id="3031324"/>
    <lineage>
        <taxon>Bacteria</taxon>
        <taxon>Pseudomonadati</taxon>
        <taxon>Bacteroidota</taxon>
        <taxon>Flavobacteriia</taxon>
        <taxon>Flavobacteriales</taxon>
        <taxon>Flavobacteriaceae</taxon>
        <taxon>Flagellimonas</taxon>
    </lineage>
</organism>
<proteinExistence type="predicted"/>
<accession>A0ABT5XTM7</accession>
<evidence type="ECO:0000313" key="2">
    <source>
        <dbReference type="Proteomes" id="UP001217083"/>
    </source>
</evidence>
<dbReference type="PANTHER" id="PTHR38436:SF1">
    <property type="entry name" value="ESTER CYCLASE"/>
    <property type="match status" value="1"/>
</dbReference>
<dbReference type="InterPro" id="IPR009959">
    <property type="entry name" value="Cyclase_SnoaL-like"/>
</dbReference>
<dbReference type="Gene3D" id="3.10.450.50">
    <property type="match status" value="1"/>
</dbReference>
<dbReference type="Pfam" id="PF07366">
    <property type="entry name" value="SnoaL"/>
    <property type="match status" value="1"/>
</dbReference>
<dbReference type="RefSeq" id="WP_275650704.1">
    <property type="nucleotide sequence ID" value="NZ_JARFVA010000008.1"/>
</dbReference>
<dbReference type="InterPro" id="IPR032710">
    <property type="entry name" value="NTF2-like_dom_sf"/>
</dbReference>
<dbReference type="EMBL" id="JARFVA010000008">
    <property type="protein sequence ID" value="MDF0708911.1"/>
    <property type="molecule type" value="Genomic_DNA"/>
</dbReference>
<dbReference type="SUPFAM" id="SSF54427">
    <property type="entry name" value="NTF2-like"/>
    <property type="match status" value="1"/>
</dbReference>